<dbReference type="PANTHER" id="PTHR10859:SF91">
    <property type="entry name" value="DOLICHYL-PHOSPHATE BETA-GLUCOSYLTRANSFERASE"/>
    <property type="match status" value="1"/>
</dbReference>
<dbReference type="InterPro" id="IPR029044">
    <property type="entry name" value="Nucleotide-diphossugar_trans"/>
</dbReference>
<reference evidence="2 3" key="1">
    <citation type="submission" date="2019-11" db="EMBL/GenBank/DDBJ databases">
        <title>Type strains purchased from KCTC, JCM and DSMZ.</title>
        <authorList>
            <person name="Lu H."/>
        </authorList>
    </citation>
    <scope>NUCLEOTIDE SEQUENCE [LARGE SCALE GENOMIC DNA]</scope>
    <source>
        <strain evidence="2 3">KCTC 22382</strain>
    </source>
</reference>
<keyword evidence="2" id="KW-0808">Transferase</keyword>
<proteinExistence type="predicted"/>
<protein>
    <submittedName>
        <fullName evidence="2">Glycosyltransferase</fullName>
    </submittedName>
</protein>
<organism evidence="2 3">
    <name type="scientific">Duganella radicis</name>
    <dbReference type="NCBI Taxonomy" id="551988"/>
    <lineage>
        <taxon>Bacteria</taxon>
        <taxon>Pseudomonadati</taxon>
        <taxon>Pseudomonadota</taxon>
        <taxon>Betaproteobacteria</taxon>
        <taxon>Burkholderiales</taxon>
        <taxon>Oxalobacteraceae</taxon>
        <taxon>Telluria group</taxon>
        <taxon>Duganella</taxon>
    </lineage>
</organism>
<dbReference type="InterPro" id="IPR001173">
    <property type="entry name" value="Glyco_trans_2-like"/>
</dbReference>
<evidence type="ECO:0000313" key="3">
    <source>
        <dbReference type="Proteomes" id="UP000475582"/>
    </source>
</evidence>
<dbReference type="Proteomes" id="UP000475582">
    <property type="component" value="Unassembled WGS sequence"/>
</dbReference>
<evidence type="ECO:0000313" key="2">
    <source>
        <dbReference type="EMBL" id="MTV37924.1"/>
    </source>
</evidence>
<dbReference type="PANTHER" id="PTHR10859">
    <property type="entry name" value="GLYCOSYL TRANSFERASE"/>
    <property type="match status" value="1"/>
</dbReference>
<sequence>MPVAAFCSEGAMFKPVIVVPVYNHEHAIGAVLAGLLRHGVPCMLVDDGSSVSCAAVLDALARAHPAEVELVRLPYNQGKGAAVLAGFRQAAVRGYTHVLQIDADGQHETADVPKFLALAEANPAAIICGYPVYDESVPKARLYGRYATHIWVWINTLSLEIRDSMCGFRVYPVAPVNTLAARHAIGVRMNFDTDIVVRLFWNGLRVINIGTSVSYPSDGVSHFRVWRDNVLISWMHTVLFFGMLSRIPKLLARKWQAK</sequence>
<gene>
    <name evidence="2" type="ORF">GM676_10085</name>
</gene>
<dbReference type="EMBL" id="WNKY01000008">
    <property type="protein sequence ID" value="MTV37924.1"/>
    <property type="molecule type" value="Genomic_DNA"/>
</dbReference>
<dbReference type="Pfam" id="PF00535">
    <property type="entry name" value="Glycos_transf_2"/>
    <property type="match status" value="1"/>
</dbReference>
<dbReference type="SUPFAM" id="SSF53448">
    <property type="entry name" value="Nucleotide-diphospho-sugar transferases"/>
    <property type="match status" value="1"/>
</dbReference>
<dbReference type="OrthoDB" id="9808633at2"/>
<feature type="domain" description="Glycosyltransferase 2-like" evidence="1">
    <location>
        <begin position="17"/>
        <end position="143"/>
    </location>
</feature>
<keyword evidence="3" id="KW-1185">Reference proteome</keyword>
<dbReference type="GO" id="GO:0006487">
    <property type="term" value="P:protein N-linked glycosylation"/>
    <property type="evidence" value="ECO:0007669"/>
    <property type="project" value="TreeGrafter"/>
</dbReference>
<dbReference type="CDD" id="cd04179">
    <property type="entry name" value="DPM_DPG-synthase_like"/>
    <property type="match status" value="1"/>
</dbReference>
<dbReference type="Gene3D" id="3.90.550.10">
    <property type="entry name" value="Spore Coat Polysaccharide Biosynthesis Protein SpsA, Chain A"/>
    <property type="match status" value="1"/>
</dbReference>
<comment type="caution">
    <text evidence="2">The sequence shown here is derived from an EMBL/GenBank/DDBJ whole genome shotgun (WGS) entry which is preliminary data.</text>
</comment>
<evidence type="ECO:0000259" key="1">
    <source>
        <dbReference type="Pfam" id="PF00535"/>
    </source>
</evidence>
<accession>A0A6L6PFX1</accession>
<name>A0A6L6PFX1_9BURK</name>
<dbReference type="AlphaFoldDB" id="A0A6L6PFX1"/>
<dbReference type="GO" id="GO:0016740">
    <property type="term" value="F:transferase activity"/>
    <property type="evidence" value="ECO:0007669"/>
    <property type="project" value="UniProtKB-KW"/>
</dbReference>